<dbReference type="GeneID" id="95579305"/>
<name>A0A430ASN2_9ENTE</name>
<dbReference type="GO" id="GO:0016747">
    <property type="term" value="F:acyltransferase activity, transferring groups other than amino-acyl groups"/>
    <property type="evidence" value="ECO:0007669"/>
    <property type="project" value="InterPro"/>
</dbReference>
<sequence>MTVNKNVFYIESIPPKAEEYLILRKKAGLSSRQLIASQVGLKNSIYAISVRENETHRLIGMGRIIGDGGTVYQLVDIAVDPNYQGLKIGTQIMEHLMLFVNESINQQAYVNLIADIPADRLYEKFGFVKTEPEGIGMYLKRQ</sequence>
<dbReference type="PANTHER" id="PTHR43233">
    <property type="entry name" value="FAMILY N-ACETYLTRANSFERASE, PUTATIVE (AFU_ORTHOLOGUE AFUA_6G03350)-RELATED"/>
    <property type="match status" value="1"/>
</dbReference>
<dbReference type="Pfam" id="PF13508">
    <property type="entry name" value="Acetyltransf_7"/>
    <property type="match status" value="1"/>
</dbReference>
<dbReference type="InterPro" id="IPR016181">
    <property type="entry name" value="Acyl_CoA_acyltransferase"/>
</dbReference>
<dbReference type="OrthoDB" id="9775804at2"/>
<dbReference type="InterPro" id="IPR000182">
    <property type="entry name" value="GNAT_dom"/>
</dbReference>
<comment type="caution">
    <text evidence="2">The sequence shown here is derived from an EMBL/GenBank/DDBJ whole genome shotgun (WGS) entry which is preliminary data.</text>
</comment>
<feature type="domain" description="N-acetyltransferase" evidence="1">
    <location>
        <begin position="7"/>
        <end position="142"/>
    </location>
</feature>
<dbReference type="PROSITE" id="PS51186">
    <property type="entry name" value="GNAT"/>
    <property type="match status" value="1"/>
</dbReference>
<keyword evidence="2" id="KW-0808">Transferase</keyword>
<dbReference type="AlphaFoldDB" id="A0A430ASN2"/>
<dbReference type="Proteomes" id="UP000288028">
    <property type="component" value="Unassembled WGS sequence"/>
</dbReference>
<dbReference type="EMBL" id="NGKB01000015">
    <property type="protein sequence ID" value="RSU11075.1"/>
    <property type="molecule type" value="Genomic_DNA"/>
</dbReference>
<evidence type="ECO:0000313" key="2">
    <source>
        <dbReference type="EMBL" id="RSU11075.1"/>
    </source>
</evidence>
<dbReference type="CDD" id="cd04301">
    <property type="entry name" value="NAT_SF"/>
    <property type="match status" value="1"/>
</dbReference>
<reference evidence="2 3" key="1">
    <citation type="submission" date="2017-05" db="EMBL/GenBank/DDBJ databases">
        <title>Vagococcus spp. assemblies.</title>
        <authorList>
            <person name="Gulvik C.A."/>
        </authorList>
    </citation>
    <scope>NUCLEOTIDE SEQUENCE [LARGE SCALE GENOMIC DNA]</scope>
    <source>
        <strain evidence="2 3">SS1714</strain>
    </source>
</reference>
<dbReference type="Gene3D" id="3.40.630.30">
    <property type="match status" value="1"/>
</dbReference>
<dbReference type="PANTHER" id="PTHR43233:SF1">
    <property type="entry name" value="FAMILY N-ACETYLTRANSFERASE, PUTATIVE (AFU_ORTHOLOGUE AFUA_6G03350)-RELATED"/>
    <property type="match status" value="1"/>
</dbReference>
<evidence type="ECO:0000313" key="3">
    <source>
        <dbReference type="Proteomes" id="UP000288028"/>
    </source>
</evidence>
<keyword evidence="3" id="KW-1185">Reference proteome</keyword>
<accession>A0A430ASN2</accession>
<gene>
    <name evidence="2" type="ORF">CBF28_12550</name>
</gene>
<dbReference type="InterPro" id="IPR053144">
    <property type="entry name" value="Acetyltransferase_Butenolide"/>
</dbReference>
<proteinExistence type="predicted"/>
<dbReference type="SUPFAM" id="SSF55729">
    <property type="entry name" value="Acyl-CoA N-acyltransferases (Nat)"/>
    <property type="match status" value="1"/>
</dbReference>
<dbReference type="RefSeq" id="WP_126795801.1">
    <property type="nucleotide sequence ID" value="NZ_CP060720.1"/>
</dbReference>
<evidence type="ECO:0000259" key="1">
    <source>
        <dbReference type="PROSITE" id="PS51186"/>
    </source>
</evidence>
<organism evidence="2 3">
    <name type="scientific">Vagococcus carniphilus</name>
    <dbReference type="NCBI Taxonomy" id="218144"/>
    <lineage>
        <taxon>Bacteria</taxon>
        <taxon>Bacillati</taxon>
        <taxon>Bacillota</taxon>
        <taxon>Bacilli</taxon>
        <taxon>Lactobacillales</taxon>
        <taxon>Enterococcaceae</taxon>
        <taxon>Vagococcus</taxon>
    </lineage>
</organism>
<protein>
    <submittedName>
        <fullName evidence="2">GNAT family N-acetyltransferase</fullName>
    </submittedName>
</protein>